<dbReference type="GO" id="GO:0044341">
    <property type="term" value="P:sodium-dependent phosphate transport"/>
    <property type="evidence" value="ECO:0007669"/>
    <property type="project" value="InterPro"/>
</dbReference>
<dbReference type="RefSeq" id="WP_097010020.1">
    <property type="nucleotide sequence ID" value="NZ_OBEJ01000007.1"/>
</dbReference>
<feature type="transmembrane region" description="Helical" evidence="6">
    <location>
        <begin position="298"/>
        <end position="319"/>
    </location>
</feature>
<keyword evidence="8" id="KW-1185">Reference proteome</keyword>
<proteinExistence type="predicted"/>
<evidence type="ECO:0000256" key="6">
    <source>
        <dbReference type="SAM" id="Phobius"/>
    </source>
</evidence>
<keyword evidence="2" id="KW-1003">Cell membrane</keyword>
<feature type="transmembrane region" description="Helical" evidence="6">
    <location>
        <begin position="52"/>
        <end position="82"/>
    </location>
</feature>
<feature type="transmembrane region" description="Helical" evidence="6">
    <location>
        <begin position="340"/>
        <end position="357"/>
    </location>
</feature>
<keyword evidence="5 6" id="KW-0472">Membrane</keyword>
<sequence length="359" mass="38138">MTDERVAGYRGRRLATLLLLALAVGSFLFAVQLLSASVRSLVPTIRPLLNDLVIGIAPALGASWLLAYVLLNGSVVAAIALSLFEAELIQSGQLFVLIAGSRLGAAGIVMLIGAADFLNEREGTLQDSIRLGLLTFVVTHTIYVPATVLGFVVLARFQLDVLDAEAIPDTHPGAAAPFDAVTTAIVDELGAAIAVVVALVLFIESLRLLDQVFTAISTDQLRDGLSTTLQYRWLSFVLGVVITAVTTSVAFSLGVLVPLYNRGYIKRKEMLPFVMGASVGTLTDTLLVALVLDAPVGTLIVLLLTGSALVTALAFSLVYETYYAFVEEIQLRLLTSERTFVAFLVLIVVVPIGLLAVPV</sequence>
<evidence type="ECO:0000256" key="2">
    <source>
        <dbReference type="ARBA" id="ARBA00022475"/>
    </source>
</evidence>
<dbReference type="Proteomes" id="UP000219453">
    <property type="component" value="Unassembled WGS sequence"/>
</dbReference>
<feature type="transmembrane region" description="Helical" evidence="6">
    <location>
        <begin position="178"/>
        <end position="203"/>
    </location>
</feature>
<dbReference type="InterPro" id="IPR003841">
    <property type="entry name" value="Na/Pi_transpt"/>
</dbReference>
<evidence type="ECO:0000313" key="8">
    <source>
        <dbReference type="Proteomes" id="UP000219453"/>
    </source>
</evidence>
<keyword evidence="3 6" id="KW-0812">Transmembrane</keyword>
<name>A0A285P996_NATPI</name>
<gene>
    <name evidence="7" type="ORF">SAMN06269185_3133</name>
</gene>
<dbReference type="GO" id="GO:0005886">
    <property type="term" value="C:plasma membrane"/>
    <property type="evidence" value="ECO:0007669"/>
    <property type="project" value="UniProtKB-SubCell"/>
</dbReference>
<feature type="transmembrane region" description="Helical" evidence="6">
    <location>
        <begin position="271"/>
        <end position="292"/>
    </location>
</feature>
<reference evidence="7 8" key="1">
    <citation type="submission" date="2017-09" db="EMBL/GenBank/DDBJ databases">
        <authorList>
            <person name="Ehlers B."/>
            <person name="Leendertz F.H."/>
        </authorList>
    </citation>
    <scope>NUCLEOTIDE SEQUENCE [LARGE SCALE GENOMIC DNA]</scope>
    <source>
        <strain evidence="7 8">DSM 27208</strain>
    </source>
</reference>
<feature type="transmembrane region" description="Helical" evidence="6">
    <location>
        <begin position="94"/>
        <end position="113"/>
    </location>
</feature>
<dbReference type="AlphaFoldDB" id="A0A285P996"/>
<dbReference type="EMBL" id="OBEJ01000007">
    <property type="protein sequence ID" value="SNZ17817.1"/>
    <property type="molecule type" value="Genomic_DNA"/>
</dbReference>
<evidence type="ECO:0000313" key="7">
    <source>
        <dbReference type="EMBL" id="SNZ17817.1"/>
    </source>
</evidence>
<dbReference type="GO" id="GO:0005436">
    <property type="term" value="F:sodium:phosphate symporter activity"/>
    <property type="evidence" value="ECO:0007669"/>
    <property type="project" value="InterPro"/>
</dbReference>
<evidence type="ECO:0000256" key="3">
    <source>
        <dbReference type="ARBA" id="ARBA00022692"/>
    </source>
</evidence>
<feature type="transmembrane region" description="Helical" evidence="6">
    <location>
        <begin position="133"/>
        <end position="157"/>
    </location>
</feature>
<evidence type="ECO:0000256" key="5">
    <source>
        <dbReference type="ARBA" id="ARBA00023136"/>
    </source>
</evidence>
<comment type="subcellular location">
    <subcellularLocation>
        <location evidence="1">Cell membrane</location>
        <topology evidence="1">Multi-pass membrane protein</topology>
    </subcellularLocation>
</comment>
<organism evidence="7 8">
    <name type="scientific">Natronoarchaeum philippinense</name>
    <dbReference type="NCBI Taxonomy" id="558529"/>
    <lineage>
        <taxon>Archaea</taxon>
        <taxon>Methanobacteriati</taxon>
        <taxon>Methanobacteriota</taxon>
        <taxon>Stenosarchaea group</taxon>
        <taxon>Halobacteria</taxon>
        <taxon>Halobacteriales</taxon>
        <taxon>Natronoarchaeaceae</taxon>
    </lineage>
</organism>
<feature type="transmembrane region" description="Helical" evidence="6">
    <location>
        <begin position="233"/>
        <end position="259"/>
    </location>
</feature>
<evidence type="ECO:0000256" key="4">
    <source>
        <dbReference type="ARBA" id="ARBA00022989"/>
    </source>
</evidence>
<dbReference type="OrthoDB" id="187584at2157"/>
<protein>
    <submittedName>
        <fullName evidence="7">Solute carrier family 34 (Sodium-dependent phosphate cotransporter)</fullName>
    </submittedName>
</protein>
<keyword evidence="4 6" id="KW-1133">Transmembrane helix</keyword>
<accession>A0A285P996</accession>
<evidence type="ECO:0000256" key="1">
    <source>
        <dbReference type="ARBA" id="ARBA00004651"/>
    </source>
</evidence>
<dbReference type="Pfam" id="PF02690">
    <property type="entry name" value="Na_Pi_cotrans"/>
    <property type="match status" value="1"/>
</dbReference>